<dbReference type="RefSeq" id="WP_102245173.1">
    <property type="nucleotide sequence ID" value="NZ_CP025704.1"/>
</dbReference>
<reference evidence="1 2" key="1">
    <citation type="submission" date="2018-01" db="EMBL/GenBank/DDBJ databases">
        <title>Complete genome sequence of Bacteriovorax stolpii DSM12778.</title>
        <authorList>
            <person name="Tang B."/>
            <person name="Chang J."/>
        </authorList>
    </citation>
    <scope>NUCLEOTIDE SEQUENCE [LARGE SCALE GENOMIC DNA]</scope>
    <source>
        <strain evidence="1 2">DSM 12778</strain>
    </source>
</reference>
<keyword evidence="2" id="KW-1185">Reference proteome</keyword>
<evidence type="ECO:0000313" key="2">
    <source>
        <dbReference type="Proteomes" id="UP000235584"/>
    </source>
</evidence>
<sequence>MLSQLFTLYGDVIPLKFTPMEANLTDLLKPFDNDWKQYNSKKPHIKRMGLSITSLDGLLTGHPDLDSVKEYNEIHGLKLDEPDFNKKTAVVNASPSLVNITSKFASLGRSHFIKFGAGGFFPYHRDGNFRLPAKSFRVFALVKGSNKSDFVWLQEDKRLELIERKWYAINTFKEHSVFSFSDDTMIAVLNIPVCEENINVIIDHMDIS</sequence>
<accession>A0A2K9NYX5</accession>
<organism evidence="1 2">
    <name type="scientific">Bacteriovorax stolpii</name>
    <name type="common">Bdellovibrio stolpii</name>
    <dbReference type="NCBI Taxonomy" id="960"/>
    <lineage>
        <taxon>Bacteria</taxon>
        <taxon>Pseudomonadati</taxon>
        <taxon>Bdellovibrionota</taxon>
        <taxon>Bacteriovoracia</taxon>
        <taxon>Bacteriovoracales</taxon>
        <taxon>Bacteriovoracaceae</taxon>
        <taxon>Bacteriovorax</taxon>
    </lineage>
</organism>
<evidence type="ECO:0000313" key="1">
    <source>
        <dbReference type="EMBL" id="AUN99884.1"/>
    </source>
</evidence>
<proteinExistence type="predicted"/>
<dbReference type="OrthoDB" id="9988501at2"/>
<dbReference type="EMBL" id="CP025704">
    <property type="protein sequence ID" value="AUN99884.1"/>
    <property type="molecule type" value="Genomic_DNA"/>
</dbReference>
<gene>
    <name evidence="1" type="ORF">C0V70_17590</name>
</gene>
<protein>
    <submittedName>
        <fullName evidence="1">Uncharacterized protein</fullName>
    </submittedName>
</protein>
<name>A0A2K9NYX5_BACTC</name>
<dbReference type="InterPro" id="IPR027443">
    <property type="entry name" value="IPNS-like_sf"/>
</dbReference>
<dbReference type="Gene3D" id="2.60.120.330">
    <property type="entry name" value="B-lactam Antibiotic, Isopenicillin N Synthase, Chain"/>
    <property type="match status" value="1"/>
</dbReference>
<dbReference type="AlphaFoldDB" id="A0A2K9NYX5"/>
<dbReference type="KEGG" id="bsto:C0V70_17590"/>
<dbReference type="Proteomes" id="UP000235584">
    <property type="component" value="Chromosome"/>
</dbReference>